<dbReference type="Proteomes" id="UP000058925">
    <property type="component" value="Chromosome"/>
</dbReference>
<protein>
    <submittedName>
        <fullName evidence="2">Uncharacterized protein</fullName>
    </submittedName>
</protein>
<keyword evidence="1" id="KW-0812">Transmembrane</keyword>
<gene>
    <name evidence="2" type="ORF">NMY3_03675</name>
</gene>
<dbReference type="RefSeq" id="WP_231100138.1">
    <property type="nucleotide sequence ID" value="NZ_CP012850.1"/>
</dbReference>
<keyword evidence="1" id="KW-0472">Membrane</keyword>
<evidence type="ECO:0000313" key="3">
    <source>
        <dbReference type="Proteomes" id="UP000058925"/>
    </source>
</evidence>
<keyword evidence="1" id="KW-1133">Transmembrane helix</keyword>
<organism evidence="2 3">
    <name type="scientific">Candidatus Nitrosocosmicus oleophilus</name>
    <dbReference type="NCBI Taxonomy" id="1353260"/>
    <lineage>
        <taxon>Archaea</taxon>
        <taxon>Nitrososphaerota</taxon>
        <taxon>Nitrososphaeria</taxon>
        <taxon>Nitrososphaerales</taxon>
        <taxon>Nitrososphaeraceae</taxon>
        <taxon>Candidatus Nitrosocosmicus</taxon>
    </lineage>
</organism>
<proteinExistence type="predicted"/>
<dbReference type="AlphaFoldDB" id="A0A654M3M8"/>
<feature type="transmembrane region" description="Helical" evidence="1">
    <location>
        <begin position="36"/>
        <end position="54"/>
    </location>
</feature>
<dbReference type="EMBL" id="CP012850">
    <property type="protein sequence ID" value="ALI37857.1"/>
    <property type="molecule type" value="Genomic_DNA"/>
</dbReference>
<name>A0A654M3M8_9ARCH</name>
<sequence>MSFLTKFWVLEGLNSVLTRVESSISHYRTLVLNFQVINYFLLCLITIMLSLIAVEHGYLNTQIYTTIDVNNNNYLYRDILCRCDMLVITTKTRLWTPLQFRNTPNKSKEDKADVG</sequence>
<dbReference type="GeneID" id="68929780"/>
<evidence type="ECO:0000256" key="1">
    <source>
        <dbReference type="SAM" id="Phobius"/>
    </source>
</evidence>
<keyword evidence="3" id="KW-1185">Reference proteome</keyword>
<dbReference type="KEGG" id="taa:NMY3_03675"/>
<reference evidence="3" key="1">
    <citation type="submission" date="2015-10" db="EMBL/GenBank/DDBJ databases">
        <title>Niche specialization of a soil ammonia-oxidizing archaeon, Candidatus Nitrosocosmicus oleophilus.</title>
        <authorList>
            <person name="Jung M.-Y."/>
            <person name="Rhee S.-K."/>
        </authorList>
    </citation>
    <scope>NUCLEOTIDE SEQUENCE [LARGE SCALE GENOMIC DNA]</scope>
    <source>
        <strain evidence="3">MY3</strain>
    </source>
</reference>
<accession>A0A654M3M8</accession>
<evidence type="ECO:0000313" key="2">
    <source>
        <dbReference type="EMBL" id="ALI37857.1"/>
    </source>
</evidence>